<dbReference type="Pfam" id="PF00990">
    <property type="entry name" value="GGDEF"/>
    <property type="match status" value="1"/>
</dbReference>
<dbReference type="PROSITE" id="PS50883">
    <property type="entry name" value="EAL"/>
    <property type="match status" value="1"/>
</dbReference>
<dbReference type="Gene3D" id="3.30.70.270">
    <property type="match status" value="1"/>
</dbReference>
<dbReference type="SMART" id="SM00052">
    <property type="entry name" value="EAL"/>
    <property type="match status" value="1"/>
</dbReference>
<dbReference type="InterPro" id="IPR007890">
    <property type="entry name" value="CHASE2"/>
</dbReference>
<feature type="transmembrane region" description="Helical" evidence="1">
    <location>
        <begin position="294"/>
        <end position="316"/>
    </location>
</feature>
<dbReference type="InterPro" id="IPR052155">
    <property type="entry name" value="Biofilm_reg_signaling"/>
</dbReference>
<keyword evidence="6" id="KW-1185">Reference proteome</keyword>
<keyword evidence="2" id="KW-0732">Signal</keyword>
<dbReference type="InterPro" id="IPR029787">
    <property type="entry name" value="Nucleotide_cyclase"/>
</dbReference>
<dbReference type="Proteomes" id="UP000291301">
    <property type="component" value="Unassembled WGS sequence"/>
</dbReference>
<proteinExistence type="predicted"/>
<dbReference type="Gene3D" id="3.20.20.450">
    <property type="entry name" value="EAL domain"/>
    <property type="match status" value="1"/>
</dbReference>
<dbReference type="RefSeq" id="WP_131565247.1">
    <property type="nucleotide sequence ID" value="NZ_JAINFK010000001.1"/>
</dbReference>
<organism evidence="5 6">
    <name type="scientific">Oricola cellulosilytica</name>
    <dbReference type="NCBI Taxonomy" id="1429082"/>
    <lineage>
        <taxon>Bacteria</taxon>
        <taxon>Pseudomonadati</taxon>
        <taxon>Pseudomonadota</taxon>
        <taxon>Alphaproteobacteria</taxon>
        <taxon>Hyphomicrobiales</taxon>
        <taxon>Ahrensiaceae</taxon>
        <taxon>Oricola</taxon>
    </lineage>
</organism>
<feature type="signal peptide" evidence="2">
    <location>
        <begin position="1"/>
        <end position="20"/>
    </location>
</feature>
<feature type="transmembrane region" description="Helical" evidence="1">
    <location>
        <begin position="322"/>
        <end position="343"/>
    </location>
</feature>
<dbReference type="CDD" id="cd01949">
    <property type="entry name" value="GGDEF"/>
    <property type="match status" value="1"/>
</dbReference>
<dbReference type="SMART" id="SM01080">
    <property type="entry name" value="CHASE2"/>
    <property type="match status" value="1"/>
</dbReference>
<dbReference type="NCBIfam" id="TIGR00254">
    <property type="entry name" value="GGDEF"/>
    <property type="match status" value="1"/>
</dbReference>
<dbReference type="PANTHER" id="PTHR44757:SF2">
    <property type="entry name" value="BIOFILM ARCHITECTURE MAINTENANCE PROTEIN MBAA"/>
    <property type="match status" value="1"/>
</dbReference>
<feature type="transmembrane region" description="Helical" evidence="1">
    <location>
        <begin position="267"/>
        <end position="287"/>
    </location>
</feature>
<evidence type="ECO:0000256" key="2">
    <source>
        <dbReference type="SAM" id="SignalP"/>
    </source>
</evidence>
<protein>
    <submittedName>
        <fullName evidence="5">EAL domain-containing protein</fullName>
    </submittedName>
</protein>
<evidence type="ECO:0000313" key="5">
    <source>
        <dbReference type="EMBL" id="TCD16409.1"/>
    </source>
</evidence>
<dbReference type="InterPro" id="IPR035965">
    <property type="entry name" value="PAS-like_dom_sf"/>
</dbReference>
<dbReference type="SUPFAM" id="SSF55785">
    <property type="entry name" value="PYP-like sensor domain (PAS domain)"/>
    <property type="match status" value="1"/>
</dbReference>
<dbReference type="SUPFAM" id="SSF141868">
    <property type="entry name" value="EAL domain-like"/>
    <property type="match status" value="1"/>
</dbReference>
<evidence type="ECO:0000313" key="6">
    <source>
        <dbReference type="Proteomes" id="UP000291301"/>
    </source>
</evidence>
<dbReference type="EMBL" id="SJST01000001">
    <property type="protein sequence ID" value="TCD16409.1"/>
    <property type="molecule type" value="Genomic_DNA"/>
</dbReference>
<dbReference type="NCBIfam" id="TIGR00229">
    <property type="entry name" value="sensory_box"/>
    <property type="match status" value="1"/>
</dbReference>
<name>A0A4R0PLX4_9HYPH</name>
<keyword evidence="1" id="KW-1133">Transmembrane helix</keyword>
<dbReference type="PANTHER" id="PTHR44757">
    <property type="entry name" value="DIGUANYLATE CYCLASE DGCP"/>
    <property type="match status" value="1"/>
</dbReference>
<dbReference type="OrthoDB" id="9814202at2"/>
<sequence length="939" mass="101638">MFARPYIALLFFFGMAAVQAAGLLNPTDRSLADLRFGLLSREASGEIAFAAIDKQSLDAIGTWPWPREIHARLIDRLVEAGASEIVLDIDFSTPSVPEQDRYLAASIANAEGRVVLPAFLQKTSASGAGSEPRLTTPLEMFTRDAWLGTVNVYPDPDSIVRRFPRGQMADGEFVQSIPAMIAGSPIEKQTAIAVDFGLDLSSIPVVSVADILRTDSVAAAMEGKTVIIGAYAAELRDTYAVPRHGFIPGAVLQIIAAETELAGRDLVFVKDFAVTLFTFGMLALIFLANRRRDIFLTGLSLATLVAGAELLAGFLYVKFAVVVPTAIIHLSAIVAFSVAALAASEFFRSMLAELSIESRNTKMLLKEVFRENFDAIVVLDESGNILQSSKASSEIFGIDRSVTAANLTDASLLPDQIVRECREALAARKKDRNLPASVRQAEIRAPDGSRRWVEYSIGVIQPKRARSLKKGGGDADAPLVACITARDITKRRNLESRLRWVSMNDELTRSQRRHAFIASVDKFLERERTLPAGFTVVAVNLHRFKTVNVSLGRPAGDAVLKQVAERIAAFSASADSVARLGGDTFAVLITSTPTAETASAACQKLIEHLRQPYPVTRGECHIGIQAGAFFGGPGTLGALNAEQLLGNAEAALDEARTNGGSRVVFFDSELAEARTRSRVIERDLWSAIETSQITLAYQMIVTPEDRRAMGAEALVRWEHPELGKVGPDEFIPIAEANGLIDSLGRWVLRQACRDAAGWHHDLGVSVNLAPQQLQNGDILSEVTSALAASGLAPERLTLEIVESEWLEMSGTLLDSIRALKGLGVTFALDDFGTGYAGIGYLSKLPFDKIKIDRQFTMGIDEAPEARGVVQAVKSLADAFGMTVVCEGVENESHEAFIRSIGCQEAQGYFYQRPLPKEQFEAAALKAMSPTAERATRKSA</sequence>
<dbReference type="InterPro" id="IPR000014">
    <property type="entry name" value="PAS"/>
</dbReference>
<dbReference type="AlphaFoldDB" id="A0A4R0PLX4"/>
<dbReference type="CDD" id="cd00130">
    <property type="entry name" value="PAS"/>
    <property type="match status" value="1"/>
</dbReference>
<feature type="domain" description="EAL" evidence="3">
    <location>
        <begin position="677"/>
        <end position="927"/>
    </location>
</feature>
<accession>A0A4R0PLX4</accession>
<dbReference type="InterPro" id="IPR001633">
    <property type="entry name" value="EAL_dom"/>
</dbReference>
<dbReference type="SMART" id="SM00267">
    <property type="entry name" value="GGDEF"/>
    <property type="match status" value="1"/>
</dbReference>
<dbReference type="Gene3D" id="3.30.450.20">
    <property type="entry name" value="PAS domain"/>
    <property type="match status" value="1"/>
</dbReference>
<keyword evidence="1" id="KW-0812">Transmembrane</keyword>
<dbReference type="InterPro" id="IPR043128">
    <property type="entry name" value="Rev_trsase/Diguanyl_cyclase"/>
</dbReference>
<dbReference type="SUPFAM" id="SSF55073">
    <property type="entry name" value="Nucleotide cyclase"/>
    <property type="match status" value="1"/>
</dbReference>
<dbReference type="InterPro" id="IPR000160">
    <property type="entry name" value="GGDEF_dom"/>
</dbReference>
<feature type="domain" description="GGDEF" evidence="4">
    <location>
        <begin position="532"/>
        <end position="668"/>
    </location>
</feature>
<keyword evidence="1" id="KW-0472">Membrane</keyword>
<comment type="caution">
    <text evidence="5">The sequence shown here is derived from an EMBL/GenBank/DDBJ whole genome shotgun (WGS) entry which is preliminary data.</text>
</comment>
<evidence type="ECO:0000259" key="3">
    <source>
        <dbReference type="PROSITE" id="PS50883"/>
    </source>
</evidence>
<dbReference type="Pfam" id="PF00563">
    <property type="entry name" value="EAL"/>
    <property type="match status" value="1"/>
</dbReference>
<dbReference type="CDD" id="cd01948">
    <property type="entry name" value="EAL"/>
    <property type="match status" value="1"/>
</dbReference>
<reference evidence="5 6" key="1">
    <citation type="journal article" date="2015" name="Antonie Van Leeuwenhoek">
        <title>Oricola cellulosilytica gen. nov., sp. nov., a cellulose-degrading bacterium of the family Phyllobacteriaceae isolated from surface seashore water, and emended descriptions of Mesorhizobium loti and Phyllobacterium myrsinacearum.</title>
        <authorList>
            <person name="Hameed A."/>
            <person name="Shahina M."/>
            <person name="Lai W.A."/>
            <person name="Lin S.Y."/>
            <person name="Young L.S."/>
            <person name="Liu Y.C."/>
            <person name="Hsu Y.H."/>
            <person name="Young C.C."/>
        </authorList>
    </citation>
    <scope>NUCLEOTIDE SEQUENCE [LARGE SCALE GENOMIC DNA]</scope>
    <source>
        <strain evidence="5 6">KCTC 52183</strain>
    </source>
</reference>
<evidence type="ECO:0000259" key="4">
    <source>
        <dbReference type="PROSITE" id="PS50887"/>
    </source>
</evidence>
<dbReference type="Pfam" id="PF05226">
    <property type="entry name" value="CHASE2"/>
    <property type="match status" value="1"/>
</dbReference>
<gene>
    <name evidence="5" type="ORF">E0D97_02995</name>
</gene>
<feature type="chain" id="PRO_5020701393" evidence="2">
    <location>
        <begin position="21"/>
        <end position="939"/>
    </location>
</feature>
<dbReference type="InterPro" id="IPR035919">
    <property type="entry name" value="EAL_sf"/>
</dbReference>
<evidence type="ECO:0000256" key="1">
    <source>
        <dbReference type="SAM" id="Phobius"/>
    </source>
</evidence>
<dbReference type="PROSITE" id="PS50887">
    <property type="entry name" value="GGDEF"/>
    <property type="match status" value="1"/>
</dbReference>